<evidence type="ECO:0000313" key="2">
    <source>
        <dbReference type="Proteomes" id="UP001058458"/>
    </source>
</evidence>
<dbReference type="Proteomes" id="UP001058458">
    <property type="component" value="Plasmid unnamed2"/>
</dbReference>
<accession>A0AB38R465</accession>
<geneLocation type="plasmid" evidence="1 2">
    <name>unnamed2</name>
</geneLocation>
<keyword evidence="1" id="KW-0614">Plasmid</keyword>
<evidence type="ECO:0000313" key="1">
    <source>
        <dbReference type="EMBL" id="UOE78419.1"/>
    </source>
</evidence>
<dbReference type="RefSeq" id="WP_256835526.1">
    <property type="nucleotide sequence ID" value="NZ_CP063416.1"/>
</dbReference>
<organism evidence="1 2">
    <name type="scientific">Parageobacillus thermoglucosidasius</name>
    <name type="common">Geobacillus thermoglucosidasius</name>
    <dbReference type="NCBI Taxonomy" id="1426"/>
    <lineage>
        <taxon>Bacteria</taxon>
        <taxon>Bacillati</taxon>
        <taxon>Bacillota</taxon>
        <taxon>Bacilli</taxon>
        <taxon>Bacillales</taxon>
        <taxon>Anoxybacillaceae</taxon>
        <taxon>Parageobacillus</taxon>
    </lineage>
</organism>
<proteinExistence type="predicted"/>
<sequence length="61" mass="7089">MMEEKRINKKIEEILPEVKASLSFEGLQITEEEEKLIKATLRGDISRTAFLKKARELAEKQ</sequence>
<name>A0AB38R465_PARTM</name>
<dbReference type="AlphaFoldDB" id="A0AB38R465"/>
<reference evidence="1" key="1">
    <citation type="submission" date="2020-10" db="EMBL/GenBank/DDBJ databases">
        <authorList>
            <person name="Delgado J.A."/>
            <person name="Gonzalez J.M."/>
        </authorList>
    </citation>
    <scope>NUCLEOTIDE SEQUENCE</scope>
    <source>
        <strain evidence="1">23.6</strain>
        <plasmid evidence="1">unnamed2</plasmid>
    </source>
</reference>
<gene>
    <name evidence="1" type="ORF">IMI45_20185</name>
</gene>
<dbReference type="EMBL" id="CP063416">
    <property type="protein sequence ID" value="UOE78419.1"/>
    <property type="molecule type" value="Genomic_DNA"/>
</dbReference>
<evidence type="ECO:0008006" key="3">
    <source>
        <dbReference type="Google" id="ProtNLM"/>
    </source>
</evidence>
<protein>
    <recommendedName>
        <fullName evidence="3">Antitoxin VbhA domain-containing protein</fullName>
    </recommendedName>
</protein>